<proteinExistence type="predicted"/>
<dbReference type="EMBL" id="FONW01000006">
    <property type="protein sequence ID" value="SFF43381.1"/>
    <property type="molecule type" value="Genomic_DNA"/>
</dbReference>
<dbReference type="Proteomes" id="UP000198964">
    <property type="component" value="Unassembled WGS sequence"/>
</dbReference>
<dbReference type="Proteomes" id="UP000294848">
    <property type="component" value="Unassembled WGS sequence"/>
</dbReference>
<keyword evidence="3" id="KW-1185">Reference proteome</keyword>
<evidence type="ECO:0000313" key="2">
    <source>
        <dbReference type="EMBL" id="TDN97214.1"/>
    </source>
</evidence>
<reference evidence="1 3" key="1">
    <citation type="submission" date="2016-10" db="EMBL/GenBank/DDBJ databases">
        <authorList>
            <person name="de Groot N.N."/>
        </authorList>
    </citation>
    <scope>NUCLEOTIDE SEQUENCE [LARGE SCALE GENOMIC DNA]</scope>
    <source>
        <strain evidence="1 3">CGMCC 1.9156</strain>
    </source>
</reference>
<dbReference type="STRING" id="655355.SAMN05216283_106131"/>
<name>A0A1I2IS91_9BACT</name>
<organism evidence="1 3">
    <name type="scientific">Sunxiuqinia elliptica</name>
    <dbReference type="NCBI Taxonomy" id="655355"/>
    <lineage>
        <taxon>Bacteria</taxon>
        <taxon>Pseudomonadati</taxon>
        <taxon>Bacteroidota</taxon>
        <taxon>Bacteroidia</taxon>
        <taxon>Marinilabiliales</taxon>
        <taxon>Prolixibacteraceae</taxon>
        <taxon>Sunxiuqinia</taxon>
    </lineage>
</organism>
<evidence type="ECO:0000313" key="3">
    <source>
        <dbReference type="Proteomes" id="UP000198964"/>
    </source>
</evidence>
<dbReference type="AlphaFoldDB" id="A0A1I2IS91"/>
<dbReference type="RefSeq" id="WP_262708126.1">
    <property type="nucleotide sequence ID" value="NZ_FONW01000006.1"/>
</dbReference>
<accession>A0A1I2IS91</accession>
<gene>
    <name evidence="2" type="ORF">DET52_110131</name>
    <name evidence="1" type="ORF">SAMN05216283_106131</name>
</gene>
<sequence>MKNSLVKILKRLLTGTKLRASNTAGSKGLFISSQRPELHKKK</sequence>
<protein>
    <submittedName>
        <fullName evidence="1">Uncharacterized protein</fullName>
    </submittedName>
</protein>
<evidence type="ECO:0000313" key="1">
    <source>
        <dbReference type="EMBL" id="SFF43381.1"/>
    </source>
</evidence>
<reference evidence="2 4" key="2">
    <citation type="submission" date="2019-03" db="EMBL/GenBank/DDBJ databases">
        <title>Freshwater and sediment microbial communities from various areas in North America, analyzing microbe dynamics in response to fracking.</title>
        <authorList>
            <person name="Lamendella R."/>
        </authorList>
    </citation>
    <scope>NUCLEOTIDE SEQUENCE [LARGE SCALE GENOMIC DNA]</scope>
    <source>
        <strain evidence="2 4">114D</strain>
    </source>
</reference>
<evidence type="ECO:0000313" key="4">
    <source>
        <dbReference type="Proteomes" id="UP000294848"/>
    </source>
</evidence>
<dbReference type="EMBL" id="SNWI01000010">
    <property type="protein sequence ID" value="TDN97214.1"/>
    <property type="molecule type" value="Genomic_DNA"/>
</dbReference>